<sequence length="185" mass="21265">MCTKIPLRQKSIVLIGFMGVGKTSIGKAVAAKLYRDFIDADQVIEEAFGMDTTEIFQTYGEQVFRKKEKEIIHELCKQKLKIISLGGGAFLQEEIRNICLQKCIVFYLDLSWDSWKDRISLLIDSRPVLQGKSLTEIKQLFLERKAIYQTHHSTVQTDALMIEEVAEYIVEALKTAWDIYEPQAK</sequence>
<evidence type="ECO:0000256" key="1">
    <source>
        <dbReference type="ARBA" id="ARBA00004842"/>
    </source>
</evidence>
<evidence type="ECO:0000256" key="6">
    <source>
        <dbReference type="ARBA" id="ARBA00022741"/>
    </source>
</evidence>
<feature type="binding site" evidence="11">
    <location>
        <begin position="19"/>
        <end position="24"/>
    </location>
    <ligand>
        <name>ATP</name>
        <dbReference type="ChEBI" id="CHEBI:30616"/>
    </ligand>
</feature>
<comment type="pathway">
    <text evidence="1 11">Metabolic intermediate biosynthesis; chorismate biosynthesis; chorismate from D-erythrose 4-phosphate and phosphoenolpyruvate: step 5/7.</text>
</comment>
<dbReference type="OrthoDB" id="9800332at2"/>
<feature type="binding site" evidence="11">
    <location>
        <position position="126"/>
    </location>
    <ligand>
        <name>ATP</name>
        <dbReference type="ChEBI" id="CHEBI:30616"/>
    </ligand>
</feature>
<evidence type="ECO:0000256" key="10">
    <source>
        <dbReference type="ARBA" id="ARBA00048567"/>
    </source>
</evidence>
<gene>
    <name evidence="11" type="primary">aroK</name>
    <name evidence="12" type="ORF">AFK71_15380</name>
</gene>
<dbReference type="GO" id="GO:0008652">
    <property type="term" value="P:amino acid biosynthetic process"/>
    <property type="evidence" value="ECO:0007669"/>
    <property type="project" value="UniProtKB-KW"/>
</dbReference>
<dbReference type="InterPro" id="IPR023000">
    <property type="entry name" value="Shikimate_kinase_CS"/>
</dbReference>
<comment type="caution">
    <text evidence="11">Lacks conserved residue(s) required for the propagation of feature annotation.</text>
</comment>
<evidence type="ECO:0000256" key="4">
    <source>
        <dbReference type="ARBA" id="ARBA00022605"/>
    </source>
</evidence>
<evidence type="ECO:0000256" key="9">
    <source>
        <dbReference type="ARBA" id="ARBA00023141"/>
    </source>
</evidence>
<dbReference type="InterPro" id="IPR000623">
    <property type="entry name" value="Shikimate_kinase/TSH1"/>
</dbReference>
<protein>
    <recommendedName>
        <fullName evidence="3 11">Shikimate kinase</fullName>
        <shortName evidence="11">SK</shortName>
        <ecNumber evidence="3 11">2.7.1.71</ecNumber>
    </recommendedName>
</protein>
<dbReference type="PRINTS" id="PR01100">
    <property type="entry name" value="SHIKIMTKNASE"/>
</dbReference>
<feature type="binding site" evidence="11">
    <location>
        <position position="144"/>
    </location>
    <ligand>
        <name>substrate</name>
    </ligand>
</feature>
<evidence type="ECO:0000313" key="12">
    <source>
        <dbReference type="EMBL" id="KNE19805.1"/>
    </source>
</evidence>
<dbReference type="HAMAP" id="MF_00109">
    <property type="entry name" value="Shikimate_kinase"/>
    <property type="match status" value="1"/>
</dbReference>
<comment type="function">
    <text evidence="11">Catalyzes the specific phosphorylation of the 3-hydroxyl group of shikimic acid using ATP as a cosubstrate.</text>
</comment>
<comment type="subcellular location">
    <subcellularLocation>
        <location evidence="11">Cytoplasm</location>
    </subcellularLocation>
</comment>
<evidence type="ECO:0000256" key="2">
    <source>
        <dbReference type="ARBA" id="ARBA00006997"/>
    </source>
</evidence>
<comment type="catalytic activity">
    <reaction evidence="10 11">
        <text>shikimate + ATP = 3-phosphoshikimate + ADP + H(+)</text>
        <dbReference type="Rhea" id="RHEA:13121"/>
        <dbReference type="ChEBI" id="CHEBI:15378"/>
        <dbReference type="ChEBI" id="CHEBI:30616"/>
        <dbReference type="ChEBI" id="CHEBI:36208"/>
        <dbReference type="ChEBI" id="CHEBI:145989"/>
        <dbReference type="ChEBI" id="CHEBI:456216"/>
        <dbReference type="EC" id="2.7.1.71"/>
    </reaction>
</comment>
<comment type="similarity">
    <text evidence="2 11">Belongs to the shikimate kinase family.</text>
</comment>
<evidence type="ECO:0000256" key="11">
    <source>
        <dbReference type="HAMAP-Rule" id="MF_00109"/>
    </source>
</evidence>
<keyword evidence="4 11" id="KW-0028">Amino-acid biosynthesis</keyword>
<keyword evidence="9 11" id="KW-0057">Aromatic amino acid biosynthesis</keyword>
<evidence type="ECO:0000256" key="8">
    <source>
        <dbReference type="ARBA" id="ARBA00022840"/>
    </source>
</evidence>
<reference evidence="13" key="1">
    <citation type="submission" date="2015-07" db="EMBL/GenBank/DDBJ databases">
        <title>Fjat-10053 dsm26.</title>
        <authorList>
            <person name="Liu B."/>
            <person name="Wang J."/>
            <person name="Zhu Y."/>
            <person name="Liu G."/>
            <person name="Chen Q."/>
            <person name="Chen Z."/>
            <person name="Lan J."/>
            <person name="Che J."/>
            <person name="Ge C."/>
            <person name="Shi H."/>
            <person name="Pan Z."/>
            <person name="Liu X."/>
        </authorList>
    </citation>
    <scope>NUCLEOTIDE SEQUENCE [LARGE SCALE GENOMIC DNA]</scope>
    <source>
        <strain evidence="13">DSM 26</strain>
    </source>
</reference>
<comment type="caution">
    <text evidence="12">The sequence shown here is derived from an EMBL/GenBank/DDBJ whole genome shotgun (WGS) entry which is preliminary data.</text>
</comment>
<dbReference type="PATRIC" id="fig|1473.5.peg.1741"/>
<dbReference type="GO" id="GO:0005829">
    <property type="term" value="C:cytosol"/>
    <property type="evidence" value="ECO:0007669"/>
    <property type="project" value="TreeGrafter"/>
</dbReference>
<keyword evidence="11" id="KW-0460">Magnesium</keyword>
<dbReference type="GeneID" id="66871113"/>
<keyword evidence="11" id="KW-0963">Cytoplasm</keyword>
<feature type="binding site" evidence="11">
    <location>
        <position position="87"/>
    </location>
    <ligand>
        <name>substrate</name>
    </ligand>
</feature>
<feature type="binding site" evidence="11">
    <location>
        <position position="65"/>
    </location>
    <ligand>
        <name>substrate</name>
    </ligand>
</feature>
<comment type="subunit">
    <text evidence="11">Monomer.</text>
</comment>
<dbReference type="Gene3D" id="3.40.50.300">
    <property type="entry name" value="P-loop containing nucleotide triphosphate hydrolases"/>
    <property type="match status" value="1"/>
</dbReference>
<dbReference type="RefSeq" id="WP_050352361.1">
    <property type="nucleotide sequence ID" value="NZ_BOSN01000008.1"/>
</dbReference>
<dbReference type="GO" id="GO:0005524">
    <property type="term" value="F:ATP binding"/>
    <property type="evidence" value="ECO:0007669"/>
    <property type="project" value="UniProtKB-UniRule"/>
</dbReference>
<keyword evidence="13" id="KW-1185">Reference proteome</keyword>
<dbReference type="GO" id="GO:0009423">
    <property type="term" value="P:chorismate biosynthetic process"/>
    <property type="evidence" value="ECO:0007669"/>
    <property type="project" value="UniProtKB-UniRule"/>
</dbReference>
<dbReference type="EC" id="2.7.1.71" evidence="3 11"/>
<keyword evidence="7 11" id="KW-0418">Kinase</keyword>
<dbReference type="EMBL" id="LGTO01000007">
    <property type="protein sequence ID" value="KNE19805.1"/>
    <property type="molecule type" value="Genomic_DNA"/>
</dbReference>
<dbReference type="CDD" id="cd00464">
    <property type="entry name" value="SK"/>
    <property type="match status" value="1"/>
</dbReference>
<dbReference type="InterPro" id="IPR031322">
    <property type="entry name" value="Shikimate/glucono_kinase"/>
</dbReference>
<comment type="cofactor">
    <cofactor evidence="11">
        <name>Mg(2+)</name>
        <dbReference type="ChEBI" id="CHEBI:18420"/>
    </cofactor>
    <text evidence="11">Binds 1 Mg(2+) ion per subunit.</text>
</comment>
<proteinExistence type="inferred from homology"/>
<dbReference type="GO" id="GO:0004765">
    <property type="term" value="F:shikimate kinase activity"/>
    <property type="evidence" value="ECO:0007669"/>
    <property type="project" value="UniProtKB-UniRule"/>
</dbReference>
<keyword evidence="6 11" id="KW-0547">Nucleotide-binding</keyword>
<keyword evidence="5 11" id="KW-0808">Transferase</keyword>
<dbReference type="PROSITE" id="PS01128">
    <property type="entry name" value="SHIKIMATE_KINASE"/>
    <property type="match status" value="1"/>
</dbReference>
<keyword evidence="8 11" id="KW-0067">ATP-binding</keyword>
<evidence type="ECO:0000313" key="13">
    <source>
        <dbReference type="Proteomes" id="UP000036780"/>
    </source>
</evidence>
<dbReference type="SUPFAM" id="SSF52540">
    <property type="entry name" value="P-loop containing nucleoside triphosphate hydrolases"/>
    <property type="match status" value="1"/>
</dbReference>
<dbReference type="GO" id="GO:0009073">
    <property type="term" value="P:aromatic amino acid family biosynthetic process"/>
    <property type="evidence" value="ECO:0007669"/>
    <property type="project" value="UniProtKB-KW"/>
</dbReference>
<evidence type="ECO:0000256" key="5">
    <source>
        <dbReference type="ARBA" id="ARBA00022679"/>
    </source>
</evidence>
<dbReference type="Proteomes" id="UP000036780">
    <property type="component" value="Unassembled WGS sequence"/>
</dbReference>
<dbReference type="Pfam" id="PF01202">
    <property type="entry name" value="SKI"/>
    <property type="match status" value="1"/>
</dbReference>
<feature type="binding site" evidence="11">
    <location>
        <position position="23"/>
    </location>
    <ligand>
        <name>Mg(2+)</name>
        <dbReference type="ChEBI" id="CHEBI:18420"/>
    </ligand>
</feature>
<feature type="binding site" evidence="11">
    <location>
        <position position="41"/>
    </location>
    <ligand>
        <name>substrate</name>
    </ligand>
</feature>
<dbReference type="AlphaFoldDB" id="A0A0L0QMG3"/>
<organism evidence="12 13">
    <name type="scientific">Virgibacillus pantothenticus</name>
    <dbReference type="NCBI Taxonomy" id="1473"/>
    <lineage>
        <taxon>Bacteria</taxon>
        <taxon>Bacillati</taxon>
        <taxon>Bacillota</taxon>
        <taxon>Bacilli</taxon>
        <taxon>Bacillales</taxon>
        <taxon>Bacillaceae</taxon>
        <taxon>Virgibacillus</taxon>
    </lineage>
</organism>
<dbReference type="PANTHER" id="PTHR21087">
    <property type="entry name" value="SHIKIMATE KINASE"/>
    <property type="match status" value="1"/>
</dbReference>
<dbReference type="UniPathway" id="UPA00053">
    <property type="reaction ID" value="UER00088"/>
</dbReference>
<name>A0A0L0QMG3_VIRPA</name>
<dbReference type="PANTHER" id="PTHR21087:SF16">
    <property type="entry name" value="SHIKIMATE KINASE 1, CHLOROPLASTIC"/>
    <property type="match status" value="1"/>
</dbReference>
<evidence type="ECO:0000256" key="7">
    <source>
        <dbReference type="ARBA" id="ARBA00022777"/>
    </source>
</evidence>
<dbReference type="InterPro" id="IPR027417">
    <property type="entry name" value="P-loop_NTPase"/>
</dbReference>
<evidence type="ECO:0000256" key="3">
    <source>
        <dbReference type="ARBA" id="ARBA00012154"/>
    </source>
</evidence>
<keyword evidence="11" id="KW-0479">Metal-binding</keyword>
<dbReference type="GO" id="GO:0000287">
    <property type="term" value="F:magnesium ion binding"/>
    <property type="evidence" value="ECO:0007669"/>
    <property type="project" value="UniProtKB-UniRule"/>
</dbReference>
<accession>A0A0L0QMG3</accession>